<reference evidence="2 3" key="1">
    <citation type="submission" date="2020-08" db="EMBL/GenBank/DDBJ databases">
        <title>Genomic Encyclopedia of Type Strains, Phase III (KMG-III): the genomes of soil and plant-associated and newly described type strains.</title>
        <authorList>
            <person name="Whitman W."/>
        </authorList>
    </citation>
    <scope>NUCLEOTIDE SEQUENCE [LARGE SCALE GENOMIC DNA]</scope>
    <source>
        <strain evidence="2 3">CECT 3313</strain>
    </source>
</reference>
<dbReference type="EMBL" id="JACHJK010000003">
    <property type="protein sequence ID" value="MBB5926358.1"/>
    <property type="molecule type" value="Genomic_DNA"/>
</dbReference>
<sequence>MDDPEISVGREAGAPQARWRAAGTEVGPAAFGCRLRTARRTGQALRAVRYLRYLPRWRRVCVRHARWLLDPDADQPLEYLDCAVSRKWSPRSARGDGMRRVTN</sequence>
<gene>
    <name evidence="2" type="ORF">FHS34_001814</name>
</gene>
<dbReference type="Proteomes" id="UP000585836">
    <property type="component" value="Unassembled WGS sequence"/>
</dbReference>
<proteinExistence type="predicted"/>
<evidence type="ECO:0000313" key="3">
    <source>
        <dbReference type="Proteomes" id="UP000585836"/>
    </source>
</evidence>
<dbReference type="RefSeq" id="WP_345522292.1">
    <property type="nucleotide sequence ID" value="NZ_BAAAWF010000018.1"/>
</dbReference>
<evidence type="ECO:0000256" key="1">
    <source>
        <dbReference type="SAM" id="MobiDB-lite"/>
    </source>
</evidence>
<protein>
    <submittedName>
        <fullName evidence="2">Uncharacterized protein</fullName>
    </submittedName>
</protein>
<name>A0A7W9UPH2_9ACTN</name>
<keyword evidence="3" id="KW-1185">Reference proteome</keyword>
<comment type="caution">
    <text evidence="2">The sequence shown here is derived from an EMBL/GenBank/DDBJ whole genome shotgun (WGS) entry which is preliminary data.</text>
</comment>
<accession>A0A7W9UPH2</accession>
<feature type="region of interest" description="Disordered" evidence="1">
    <location>
        <begin position="1"/>
        <end position="21"/>
    </location>
</feature>
<organism evidence="2 3">
    <name type="scientific">Streptomyces echinatus</name>
    <dbReference type="NCBI Taxonomy" id="67293"/>
    <lineage>
        <taxon>Bacteria</taxon>
        <taxon>Bacillati</taxon>
        <taxon>Actinomycetota</taxon>
        <taxon>Actinomycetes</taxon>
        <taxon>Kitasatosporales</taxon>
        <taxon>Streptomycetaceae</taxon>
        <taxon>Streptomyces</taxon>
    </lineage>
</organism>
<evidence type="ECO:0000313" key="2">
    <source>
        <dbReference type="EMBL" id="MBB5926358.1"/>
    </source>
</evidence>
<dbReference type="AlphaFoldDB" id="A0A7W9UPH2"/>